<dbReference type="Pfam" id="PF06233">
    <property type="entry name" value="Usg"/>
    <property type="match status" value="1"/>
</dbReference>
<dbReference type="InterPro" id="IPR009354">
    <property type="entry name" value="Usg"/>
</dbReference>
<dbReference type="EMBL" id="BSFE01000008">
    <property type="protein sequence ID" value="GLK53115.1"/>
    <property type="molecule type" value="Genomic_DNA"/>
</dbReference>
<dbReference type="AlphaFoldDB" id="A0A9W6IQ22"/>
<protein>
    <submittedName>
        <fullName evidence="1">Protein usg</fullName>
    </submittedName>
</protein>
<reference evidence="1" key="1">
    <citation type="journal article" date="2014" name="Int. J. Syst. Evol. Microbiol.">
        <title>Complete genome sequence of Corynebacterium casei LMG S-19264T (=DSM 44701T), isolated from a smear-ripened cheese.</title>
        <authorList>
            <consortium name="US DOE Joint Genome Institute (JGI-PGF)"/>
            <person name="Walter F."/>
            <person name="Albersmeier A."/>
            <person name="Kalinowski J."/>
            <person name="Ruckert C."/>
        </authorList>
    </citation>
    <scope>NUCLEOTIDE SEQUENCE</scope>
    <source>
        <strain evidence="1">VKM B-1513</strain>
    </source>
</reference>
<reference evidence="1" key="2">
    <citation type="submission" date="2023-01" db="EMBL/GenBank/DDBJ databases">
        <authorList>
            <person name="Sun Q."/>
            <person name="Evtushenko L."/>
        </authorList>
    </citation>
    <scope>NUCLEOTIDE SEQUENCE</scope>
    <source>
        <strain evidence="1">VKM B-1513</strain>
    </source>
</reference>
<sequence length="91" mass="10906">MREVDRDFAEQIRGLRLTTAEVTYYMPDHPALLQTFVWQTQDLAPKYPRLTRFLDFWKSEIDAVIHTVRIAHQGLIRPAEWRFADCQMRLN</sequence>
<gene>
    <name evidence="1" type="primary">usg</name>
    <name evidence="1" type="ORF">GCM10017621_26230</name>
</gene>
<proteinExistence type="predicted"/>
<dbReference type="RefSeq" id="WP_271187474.1">
    <property type="nucleotide sequence ID" value="NZ_BSFE01000008.1"/>
</dbReference>
<name>A0A9W6IQ22_9PROT</name>
<evidence type="ECO:0000313" key="1">
    <source>
        <dbReference type="EMBL" id="GLK53115.1"/>
    </source>
</evidence>
<organism evidence="1 2">
    <name type="scientific">Maricaulis virginensis</name>
    <dbReference type="NCBI Taxonomy" id="144022"/>
    <lineage>
        <taxon>Bacteria</taxon>
        <taxon>Pseudomonadati</taxon>
        <taxon>Pseudomonadota</taxon>
        <taxon>Alphaproteobacteria</taxon>
        <taxon>Maricaulales</taxon>
        <taxon>Maricaulaceae</taxon>
        <taxon>Maricaulis</taxon>
    </lineage>
</organism>
<evidence type="ECO:0000313" key="2">
    <source>
        <dbReference type="Proteomes" id="UP001143486"/>
    </source>
</evidence>
<comment type="caution">
    <text evidence="1">The sequence shown here is derived from an EMBL/GenBank/DDBJ whole genome shotgun (WGS) entry which is preliminary data.</text>
</comment>
<keyword evidence="2" id="KW-1185">Reference proteome</keyword>
<accession>A0A9W6IQ22</accession>
<dbReference type="Proteomes" id="UP001143486">
    <property type="component" value="Unassembled WGS sequence"/>
</dbReference>